<reference evidence="2 3" key="1">
    <citation type="submission" date="2017-12" db="EMBL/GenBank/DDBJ databases">
        <title>Streptomyces populusis sp. nov., a novel endophytic actinobacterium isolated from stems of Populus adenopoda Maxim.</title>
        <authorList>
            <person name="Wang Z."/>
        </authorList>
    </citation>
    <scope>NUCLEOTIDE SEQUENCE [LARGE SCALE GENOMIC DNA]</scope>
    <source>
        <strain evidence="2 3">A249</strain>
    </source>
</reference>
<protein>
    <submittedName>
        <fullName evidence="2">Uncharacterized protein</fullName>
    </submittedName>
</protein>
<keyword evidence="1" id="KW-0812">Transmembrane</keyword>
<accession>A0A2I0SLN8</accession>
<comment type="caution">
    <text evidence="2">The sequence shown here is derived from an EMBL/GenBank/DDBJ whole genome shotgun (WGS) entry which is preliminary data.</text>
</comment>
<evidence type="ECO:0000313" key="2">
    <source>
        <dbReference type="EMBL" id="PKT70865.1"/>
    </source>
</evidence>
<feature type="transmembrane region" description="Helical" evidence="1">
    <location>
        <begin position="36"/>
        <end position="58"/>
    </location>
</feature>
<organism evidence="2 3">
    <name type="scientific">Streptomyces populi</name>
    <dbReference type="NCBI Taxonomy" id="2058924"/>
    <lineage>
        <taxon>Bacteria</taxon>
        <taxon>Bacillati</taxon>
        <taxon>Actinomycetota</taxon>
        <taxon>Actinomycetes</taxon>
        <taxon>Kitasatosporales</taxon>
        <taxon>Streptomycetaceae</taxon>
        <taxon>Streptomyces</taxon>
    </lineage>
</organism>
<proteinExistence type="predicted"/>
<sequence>MYGPAGTGRLVRMTTHQAPNPSTGPARPGARAVTTALVLAVPAGLAWIGGMIYTVIAWTT</sequence>
<evidence type="ECO:0000313" key="3">
    <source>
        <dbReference type="Proteomes" id="UP000236178"/>
    </source>
</evidence>
<keyword evidence="3" id="KW-1185">Reference proteome</keyword>
<dbReference type="EMBL" id="PJOS01000043">
    <property type="protein sequence ID" value="PKT70865.1"/>
    <property type="molecule type" value="Genomic_DNA"/>
</dbReference>
<dbReference type="InterPro" id="IPR059130">
    <property type="entry name" value="MmpA_put"/>
</dbReference>
<keyword evidence="1" id="KW-0472">Membrane</keyword>
<dbReference type="Proteomes" id="UP000236178">
    <property type="component" value="Unassembled WGS sequence"/>
</dbReference>
<name>A0A2I0SLN8_9ACTN</name>
<evidence type="ECO:0000256" key="1">
    <source>
        <dbReference type="SAM" id="Phobius"/>
    </source>
</evidence>
<gene>
    <name evidence="2" type="ORF">CW362_22240</name>
</gene>
<keyword evidence="1" id="KW-1133">Transmembrane helix</keyword>
<dbReference type="AlphaFoldDB" id="A0A2I0SLN8"/>
<dbReference type="NCBIfam" id="NF046122">
    <property type="entry name" value="morpho_MmpA"/>
    <property type="match status" value="1"/>
</dbReference>